<accession>A0AAQ0BTA3</accession>
<dbReference type="NCBIfam" id="NF033577">
    <property type="entry name" value="transpos_IS481"/>
    <property type="match status" value="1"/>
</dbReference>
<evidence type="ECO:0000313" key="2">
    <source>
        <dbReference type="EMBL" id="QPQ92200.1"/>
    </source>
</evidence>
<sequence>MSSFNQNVIRHKIGLLNLATELGNVSKACKVMGLSRDTFYRYQNAVAEGGVDALFDSNRRKPNPKNRVDEATEIAVLATEIAVLAYAIEQPAHGQVRVSNELRRRGIFVSASGVRSIWLRHELSSFKLRLVALENQVAEKGIVLSDDQVAALERKQDDDVAHGEIETAHPGYLGSQDTFYVGTIKGVGRIYQQTFVDTYSKVAMAKLYTTKTPITAADLLNDRVLPFFEEHGMGVIRMLTDRGTEYCGKPESHDYQLYLALNGIEHTKTKARHPQTNGICERFHKTILQEFYQVAFRRKLYLSLEELQADLDTWLAYYNGERTHQGQMCCGRTPVQTLIAGKEVWKEKVSHLNLI</sequence>
<gene>
    <name evidence="2" type="ORF">I6H06_24270</name>
    <name evidence="3" type="ORF">NFI99_30605</name>
</gene>
<organism evidence="2 4">
    <name type="scientific">Burkholderia glumae</name>
    <name type="common">Pseudomonas glumae</name>
    <dbReference type="NCBI Taxonomy" id="337"/>
    <lineage>
        <taxon>Bacteria</taxon>
        <taxon>Pseudomonadati</taxon>
        <taxon>Pseudomonadota</taxon>
        <taxon>Betaproteobacteria</taxon>
        <taxon>Burkholderiales</taxon>
        <taxon>Burkholderiaceae</taxon>
        <taxon>Burkholderia</taxon>
    </lineage>
</organism>
<evidence type="ECO:0000259" key="1">
    <source>
        <dbReference type="PROSITE" id="PS50994"/>
    </source>
</evidence>
<keyword evidence="5" id="KW-1185">Reference proteome</keyword>
<feature type="domain" description="Integrase catalytic" evidence="1">
    <location>
        <begin position="166"/>
        <end position="342"/>
    </location>
</feature>
<dbReference type="PROSITE" id="PS50994">
    <property type="entry name" value="INTEGRASE"/>
    <property type="match status" value="1"/>
</dbReference>
<dbReference type="EMBL" id="CP065601">
    <property type="protein sequence ID" value="QPQ92200.1"/>
    <property type="molecule type" value="Genomic_DNA"/>
</dbReference>
<dbReference type="InterPro" id="IPR050900">
    <property type="entry name" value="Transposase_IS3/IS150/IS904"/>
</dbReference>
<dbReference type="GeneID" id="45696230"/>
<dbReference type="Proteomes" id="UP000594892">
    <property type="component" value="Chromosome 2"/>
</dbReference>
<dbReference type="GO" id="GO:0003676">
    <property type="term" value="F:nucleic acid binding"/>
    <property type="evidence" value="ECO:0007669"/>
    <property type="project" value="InterPro"/>
</dbReference>
<dbReference type="Gene3D" id="3.30.420.10">
    <property type="entry name" value="Ribonuclease H-like superfamily/Ribonuclease H"/>
    <property type="match status" value="1"/>
</dbReference>
<proteinExistence type="predicted"/>
<reference evidence="2 4" key="1">
    <citation type="submission" date="2020-12" db="EMBL/GenBank/DDBJ databases">
        <title>FDA dAtabase for Regulatory Grade micrObial Sequences (FDA-ARGOS): Supporting development and validation of Infectious Disease Dx tests.</title>
        <authorList>
            <person name="Minogue T."/>
            <person name="Wolcott M."/>
            <person name="Wasieloski L."/>
            <person name="Aguilar W."/>
            <person name="Moore D."/>
            <person name="Jaissle J."/>
            <person name="Tallon L."/>
            <person name="Sadzewicz L."/>
            <person name="Zhao X."/>
            <person name="Boylan J."/>
            <person name="Ott S."/>
            <person name="Bowen H."/>
            <person name="Vavikolanu K."/>
            <person name="Mehta A."/>
            <person name="Aluvathingal J."/>
            <person name="Nadendla S."/>
            <person name="Yan Y."/>
            <person name="Sichtig H."/>
        </authorList>
    </citation>
    <scope>NUCLEOTIDE SEQUENCE [LARGE SCALE GENOMIC DNA]</scope>
    <source>
        <strain evidence="2 4">FDAARGOS_949</strain>
    </source>
</reference>
<dbReference type="PANTHER" id="PTHR46889:SF4">
    <property type="entry name" value="TRANSPOSASE INSO FOR INSERTION SEQUENCE ELEMENT IS911B-RELATED"/>
    <property type="match status" value="1"/>
</dbReference>
<dbReference type="GO" id="GO:0015074">
    <property type="term" value="P:DNA integration"/>
    <property type="evidence" value="ECO:0007669"/>
    <property type="project" value="InterPro"/>
</dbReference>
<evidence type="ECO:0000313" key="4">
    <source>
        <dbReference type="Proteomes" id="UP000594892"/>
    </source>
</evidence>
<evidence type="ECO:0000313" key="3">
    <source>
        <dbReference type="EMBL" id="USS45907.1"/>
    </source>
</evidence>
<dbReference type="InterPro" id="IPR047656">
    <property type="entry name" value="IS481-like_transpos"/>
</dbReference>
<name>A0AAQ0BTA3_BURGL</name>
<dbReference type="SUPFAM" id="SSF53098">
    <property type="entry name" value="Ribonuclease H-like"/>
    <property type="match status" value="1"/>
</dbReference>
<dbReference type="PANTHER" id="PTHR46889">
    <property type="entry name" value="TRANSPOSASE INSF FOR INSERTION SEQUENCE IS3B-RELATED"/>
    <property type="match status" value="1"/>
</dbReference>
<dbReference type="AlphaFoldDB" id="A0AAQ0BTA3"/>
<dbReference type="Pfam" id="PF13683">
    <property type="entry name" value="rve_3"/>
    <property type="match status" value="1"/>
</dbReference>
<evidence type="ECO:0000313" key="5">
    <source>
        <dbReference type="Proteomes" id="UP001056386"/>
    </source>
</evidence>
<protein>
    <submittedName>
        <fullName evidence="2">IS481 family transposase</fullName>
    </submittedName>
</protein>
<dbReference type="InterPro" id="IPR001584">
    <property type="entry name" value="Integrase_cat-core"/>
</dbReference>
<dbReference type="Pfam" id="PF13551">
    <property type="entry name" value="HTH_29"/>
    <property type="match status" value="1"/>
</dbReference>
<dbReference type="InterPro" id="IPR012337">
    <property type="entry name" value="RNaseH-like_sf"/>
</dbReference>
<dbReference type="Proteomes" id="UP001056386">
    <property type="component" value="Chromosome 1"/>
</dbReference>
<dbReference type="EMBL" id="CP099587">
    <property type="protein sequence ID" value="USS45907.1"/>
    <property type="molecule type" value="Genomic_DNA"/>
</dbReference>
<reference evidence="3" key="2">
    <citation type="submission" date="2022-06" db="EMBL/GenBank/DDBJ databases">
        <title>Draft genome sequence of Burkholderia glumae strain GR20004 isolated from rice panicle showing bacterial panicle blight.</title>
        <authorList>
            <person name="Choi S.Y."/>
            <person name="Lee Y.H."/>
        </authorList>
    </citation>
    <scope>NUCLEOTIDE SEQUENCE</scope>
    <source>
        <strain evidence="3">GR20004</strain>
    </source>
</reference>
<dbReference type="RefSeq" id="WP_045678853.1">
    <property type="nucleotide sequence ID" value="NZ_CP021074.1"/>
</dbReference>
<dbReference type="InterPro" id="IPR036397">
    <property type="entry name" value="RNaseH_sf"/>
</dbReference>